<feature type="binding site" evidence="10 14">
    <location>
        <position position="7"/>
    </location>
    <ligand>
        <name>substrate</name>
    </ligand>
</feature>
<evidence type="ECO:0000256" key="7">
    <source>
        <dbReference type="ARBA" id="ARBA00013188"/>
    </source>
</evidence>
<comment type="cofactor">
    <cofactor evidence="3">
        <name>Co(2+)</name>
        <dbReference type="ChEBI" id="CHEBI:48828"/>
    </cofactor>
</comment>
<dbReference type="GO" id="GO:0006098">
    <property type="term" value="P:pentose-phosphate shunt"/>
    <property type="evidence" value="ECO:0007669"/>
    <property type="project" value="UniProtKB-UniRule"/>
</dbReference>
<feature type="binding site" evidence="10 13">
    <location>
        <position position="32"/>
    </location>
    <ligand>
        <name>a divalent metal cation</name>
        <dbReference type="ChEBI" id="CHEBI:60240"/>
    </ligand>
</feature>
<feature type="binding site" evidence="10 14">
    <location>
        <begin position="141"/>
        <end position="144"/>
    </location>
    <ligand>
        <name>substrate</name>
    </ligand>
</feature>
<dbReference type="GO" id="GO:0019323">
    <property type="term" value="P:pentose catabolic process"/>
    <property type="evidence" value="ECO:0007669"/>
    <property type="project" value="UniProtKB-UniRule"/>
</dbReference>
<dbReference type="GO" id="GO:0046872">
    <property type="term" value="F:metal ion binding"/>
    <property type="evidence" value="ECO:0007669"/>
    <property type="project" value="UniProtKB-UniRule"/>
</dbReference>
<comment type="pathway">
    <text evidence="10">Carbohydrate degradation.</text>
</comment>
<keyword evidence="16" id="KW-1185">Reference proteome</keyword>
<dbReference type="Gene3D" id="3.20.20.70">
    <property type="entry name" value="Aldolase class I"/>
    <property type="match status" value="1"/>
</dbReference>
<evidence type="ECO:0000256" key="11">
    <source>
        <dbReference type="PIRNR" id="PIRNR001461"/>
    </source>
</evidence>
<dbReference type="NCBIfam" id="NF004076">
    <property type="entry name" value="PRK05581.1-4"/>
    <property type="match status" value="1"/>
</dbReference>
<keyword evidence="9 10" id="KW-0413">Isomerase</keyword>
<dbReference type="CDD" id="cd00429">
    <property type="entry name" value="RPE"/>
    <property type="match status" value="1"/>
</dbReference>
<keyword evidence="13" id="KW-0862">Zinc</keyword>
<name>A0A398CP19_9BACL</name>
<dbReference type="NCBIfam" id="TIGR01163">
    <property type="entry name" value="rpe"/>
    <property type="match status" value="1"/>
</dbReference>
<feature type="binding site" evidence="10 13">
    <location>
        <position position="65"/>
    </location>
    <ligand>
        <name>a divalent metal cation</name>
        <dbReference type="ChEBI" id="CHEBI:60240"/>
    </ligand>
</feature>
<dbReference type="EC" id="5.1.3.1" evidence="7 10"/>
<feature type="binding site" evidence="10 14">
    <location>
        <position position="65"/>
    </location>
    <ligand>
        <name>substrate</name>
    </ligand>
</feature>
<comment type="cofactor">
    <cofactor evidence="5">
        <name>Fe(2+)</name>
        <dbReference type="ChEBI" id="CHEBI:29033"/>
    </cofactor>
</comment>
<evidence type="ECO:0000256" key="9">
    <source>
        <dbReference type="ARBA" id="ARBA00023235"/>
    </source>
</evidence>
<dbReference type="RefSeq" id="WP_119151880.1">
    <property type="nucleotide sequence ID" value="NZ_JBHSOV010000032.1"/>
</dbReference>
<feature type="active site" description="Proton acceptor" evidence="10 12">
    <location>
        <position position="34"/>
    </location>
</feature>
<evidence type="ECO:0000256" key="1">
    <source>
        <dbReference type="ARBA" id="ARBA00001782"/>
    </source>
</evidence>
<accession>A0A398CP19</accession>
<dbReference type="EMBL" id="QXJM01000040">
    <property type="protein sequence ID" value="RIE01627.1"/>
    <property type="molecule type" value="Genomic_DNA"/>
</dbReference>
<keyword evidence="13" id="KW-0170">Cobalt</keyword>
<dbReference type="PIRSF" id="PIRSF001461">
    <property type="entry name" value="RPE"/>
    <property type="match status" value="1"/>
</dbReference>
<keyword evidence="8 10" id="KW-0479">Metal-binding</keyword>
<evidence type="ECO:0000256" key="13">
    <source>
        <dbReference type="PIRSR" id="PIRSR001461-2"/>
    </source>
</evidence>
<dbReference type="PANTHER" id="PTHR11749">
    <property type="entry name" value="RIBULOSE-5-PHOSPHATE-3-EPIMERASE"/>
    <property type="match status" value="1"/>
</dbReference>
<keyword evidence="13" id="KW-0464">Manganese</keyword>
<dbReference type="AlphaFoldDB" id="A0A398CP19"/>
<evidence type="ECO:0000256" key="5">
    <source>
        <dbReference type="ARBA" id="ARBA00001954"/>
    </source>
</evidence>
<dbReference type="HAMAP" id="MF_02227">
    <property type="entry name" value="RPE"/>
    <property type="match status" value="1"/>
</dbReference>
<evidence type="ECO:0000256" key="2">
    <source>
        <dbReference type="ARBA" id="ARBA00001936"/>
    </source>
</evidence>
<dbReference type="InterPro" id="IPR011060">
    <property type="entry name" value="RibuloseP-bd_barrel"/>
</dbReference>
<dbReference type="FunFam" id="3.20.20.70:FF:000004">
    <property type="entry name" value="Ribulose-phosphate 3-epimerase"/>
    <property type="match status" value="1"/>
</dbReference>
<dbReference type="SUPFAM" id="SSF51366">
    <property type="entry name" value="Ribulose-phoshate binding barrel"/>
    <property type="match status" value="1"/>
</dbReference>
<dbReference type="PROSITE" id="PS01086">
    <property type="entry name" value="RIBUL_P_3_EPIMER_2"/>
    <property type="match status" value="1"/>
</dbReference>
<comment type="catalytic activity">
    <reaction evidence="1 10 11">
        <text>D-ribulose 5-phosphate = D-xylulose 5-phosphate</text>
        <dbReference type="Rhea" id="RHEA:13677"/>
        <dbReference type="ChEBI" id="CHEBI:57737"/>
        <dbReference type="ChEBI" id="CHEBI:58121"/>
        <dbReference type="EC" id="5.1.3.1"/>
    </reaction>
</comment>
<comment type="caution">
    <text evidence="10">Lacks conserved residue(s) required for the propagation of feature annotation.</text>
</comment>
<evidence type="ECO:0000256" key="12">
    <source>
        <dbReference type="PIRSR" id="PIRSR001461-1"/>
    </source>
</evidence>
<feature type="binding site" evidence="10 13">
    <location>
        <position position="174"/>
    </location>
    <ligand>
        <name>a divalent metal cation</name>
        <dbReference type="ChEBI" id="CHEBI:60240"/>
    </ligand>
</feature>
<evidence type="ECO:0000256" key="4">
    <source>
        <dbReference type="ARBA" id="ARBA00001947"/>
    </source>
</evidence>
<dbReference type="InterPro" id="IPR000056">
    <property type="entry name" value="Ribul_P_3_epim-like"/>
</dbReference>
<comment type="similarity">
    <text evidence="6 10 11">Belongs to the ribulose-phosphate 3-epimerase family.</text>
</comment>
<dbReference type="OrthoDB" id="1645589at2"/>
<evidence type="ECO:0000313" key="16">
    <source>
        <dbReference type="Proteomes" id="UP000266340"/>
    </source>
</evidence>
<protein>
    <recommendedName>
        <fullName evidence="7 10">Ribulose-phosphate 3-epimerase</fullName>
        <ecNumber evidence="7 10">5.1.3.1</ecNumber>
    </recommendedName>
</protein>
<comment type="cofactor">
    <cofactor evidence="4">
        <name>Zn(2+)</name>
        <dbReference type="ChEBI" id="CHEBI:29105"/>
    </cofactor>
</comment>
<gene>
    <name evidence="10 15" type="primary">rpe</name>
    <name evidence="15" type="ORF">D3H35_25125</name>
</gene>
<feature type="active site" description="Proton donor" evidence="10 12">
    <location>
        <position position="174"/>
    </location>
</feature>
<dbReference type="GO" id="GO:0005737">
    <property type="term" value="C:cytoplasm"/>
    <property type="evidence" value="ECO:0007669"/>
    <property type="project" value="UniProtKB-ARBA"/>
</dbReference>
<comment type="caution">
    <text evidence="15">The sequence shown here is derived from an EMBL/GenBank/DDBJ whole genome shotgun (WGS) entry which is preliminary data.</text>
</comment>
<reference evidence="15 16" key="1">
    <citation type="submission" date="2018-09" db="EMBL/GenBank/DDBJ databases">
        <title>Cohnella cavernae sp. nov., isolated from a karst cave.</title>
        <authorList>
            <person name="Zhu H."/>
        </authorList>
    </citation>
    <scope>NUCLEOTIDE SEQUENCE [LARGE SCALE GENOMIC DNA]</scope>
    <source>
        <strain evidence="15 16">K2E09-144</strain>
    </source>
</reference>
<dbReference type="InterPro" id="IPR026019">
    <property type="entry name" value="Ribul_P_3_epim"/>
</dbReference>
<evidence type="ECO:0000256" key="8">
    <source>
        <dbReference type="ARBA" id="ARBA00022723"/>
    </source>
</evidence>
<dbReference type="Pfam" id="PF00834">
    <property type="entry name" value="Ribul_P_3_epim"/>
    <property type="match status" value="1"/>
</dbReference>
<proteinExistence type="inferred from homology"/>
<organism evidence="15 16">
    <name type="scientific">Cohnella faecalis</name>
    <dbReference type="NCBI Taxonomy" id="2315694"/>
    <lineage>
        <taxon>Bacteria</taxon>
        <taxon>Bacillati</taxon>
        <taxon>Bacillota</taxon>
        <taxon>Bacilli</taxon>
        <taxon>Bacillales</taxon>
        <taxon>Paenibacillaceae</taxon>
        <taxon>Cohnella</taxon>
    </lineage>
</organism>
<feature type="binding site" evidence="10 13">
    <location>
        <position position="34"/>
    </location>
    <ligand>
        <name>a divalent metal cation</name>
        <dbReference type="ChEBI" id="CHEBI:60240"/>
    </ligand>
</feature>
<comment type="cofactor">
    <cofactor evidence="2">
        <name>Mn(2+)</name>
        <dbReference type="ChEBI" id="CHEBI:29035"/>
    </cofactor>
</comment>
<keyword evidence="10 11" id="KW-0119">Carbohydrate metabolism</keyword>
<evidence type="ECO:0000256" key="10">
    <source>
        <dbReference type="HAMAP-Rule" id="MF_02227"/>
    </source>
</evidence>
<sequence>MVTIGPSLMCADLGRLIENIHQLDSAEVDFYHFDIMDGNFVPNITLGPDLIRSLRPYSNKPFDAHLMVEEPERFIDPIAKAGANMISVHAESKVHLERALQQIRSHGLKAGVALNPSTPLCELDYIMDSLDYVCLMTVNPGFAGQKFIPRTLRKIKDLKAKFEQEGLDISIEVDGNISNAIIPEVIKNGADMLVCGTSSIFIPKEPLEYSVAQVKQLINQR</sequence>
<dbReference type="InterPro" id="IPR013785">
    <property type="entry name" value="Aldolase_TIM"/>
</dbReference>
<comment type="cofactor">
    <cofactor evidence="10 13">
        <name>a divalent metal cation</name>
        <dbReference type="ChEBI" id="CHEBI:60240"/>
    </cofactor>
    <text evidence="10 13">Binds 1 divalent metal cation per subunit.</text>
</comment>
<comment type="function">
    <text evidence="10">Catalyzes the reversible epimerization of D-ribulose 5-phosphate to D-xylulose 5-phosphate.</text>
</comment>
<evidence type="ECO:0000313" key="15">
    <source>
        <dbReference type="EMBL" id="RIE01627.1"/>
    </source>
</evidence>
<evidence type="ECO:0000256" key="14">
    <source>
        <dbReference type="PIRSR" id="PIRSR001461-3"/>
    </source>
</evidence>
<evidence type="ECO:0000256" key="6">
    <source>
        <dbReference type="ARBA" id="ARBA00009541"/>
    </source>
</evidence>
<dbReference type="Proteomes" id="UP000266340">
    <property type="component" value="Unassembled WGS sequence"/>
</dbReference>
<evidence type="ECO:0000256" key="3">
    <source>
        <dbReference type="ARBA" id="ARBA00001941"/>
    </source>
</evidence>
<dbReference type="GO" id="GO:0004750">
    <property type="term" value="F:D-ribulose-phosphate 3-epimerase activity"/>
    <property type="evidence" value="ECO:0007669"/>
    <property type="project" value="UniProtKB-UniRule"/>
</dbReference>